<reference evidence="1 2" key="1">
    <citation type="journal article" date="2018" name="Proc. Natl. Acad. Sci. U.S.A.">
        <title>Draft genome sequence of Camellia sinensis var. sinensis provides insights into the evolution of the tea genome and tea quality.</title>
        <authorList>
            <person name="Wei C."/>
            <person name="Yang H."/>
            <person name="Wang S."/>
            <person name="Zhao J."/>
            <person name="Liu C."/>
            <person name="Gao L."/>
            <person name="Xia E."/>
            <person name="Lu Y."/>
            <person name="Tai Y."/>
            <person name="She G."/>
            <person name="Sun J."/>
            <person name="Cao H."/>
            <person name="Tong W."/>
            <person name="Gao Q."/>
            <person name="Li Y."/>
            <person name="Deng W."/>
            <person name="Jiang X."/>
            <person name="Wang W."/>
            <person name="Chen Q."/>
            <person name="Zhang S."/>
            <person name="Li H."/>
            <person name="Wu J."/>
            <person name="Wang P."/>
            <person name="Li P."/>
            <person name="Shi C."/>
            <person name="Zheng F."/>
            <person name="Jian J."/>
            <person name="Huang B."/>
            <person name="Shan D."/>
            <person name="Shi M."/>
            <person name="Fang C."/>
            <person name="Yue Y."/>
            <person name="Li F."/>
            <person name="Li D."/>
            <person name="Wei S."/>
            <person name="Han B."/>
            <person name="Jiang C."/>
            <person name="Yin Y."/>
            <person name="Xia T."/>
            <person name="Zhang Z."/>
            <person name="Bennetzen J.L."/>
            <person name="Zhao S."/>
            <person name="Wan X."/>
        </authorList>
    </citation>
    <scope>NUCLEOTIDE SEQUENCE [LARGE SCALE GENOMIC DNA]</scope>
    <source>
        <strain evidence="2">cv. Shuchazao</strain>
        <tissue evidence="1">Leaf</tissue>
    </source>
</reference>
<dbReference type="Proteomes" id="UP000306102">
    <property type="component" value="Unassembled WGS sequence"/>
</dbReference>
<dbReference type="InterPro" id="IPR052957">
    <property type="entry name" value="Auxin_embryo_med"/>
</dbReference>
<dbReference type="EMBL" id="SDRB02002171">
    <property type="protein sequence ID" value="THG20019.1"/>
    <property type="molecule type" value="Genomic_DNA"/>
</dbReference>
<name>A0A4S4ET37_CAMSN</name>
<sequence length="1833" mass="208571">MLLGMEDVVVEYSYKRNNIVKARKDKLSDRHDVAVVVMETRLARVELALGDSRECLDPTTPSKPGCLKGKAGPRLTKRAMAKLDQCFVCVLLEAEHEGVYRIGFKSVFLITAQPYIFSNGYQIRFNEQPCPQCKVGYIVPEWVDDNPTLSTIKEIYSGSNSSLPTTTIVLPLKPDKVQPVKQQLSTIHPEILLFLSKIKRLSVKEDNEDPRLNTVSAVSISSEINFATKKNIDADSFLLHLSANELGIGFKSVFLITAQPYIFSNGYQIRFNEQPCPQCKVGYIVPEWVDDNPTLSTVKEIYSGSNSSLPTTMIVLPLKPDKVQPVKQQLSAIHPEILLFLSKIKRLSVKEDNEDPRLNIVSAVSISSEINFATKKNIDAYSFLLHLSANEHGKNSEEECSYHMWRPRFPVRQENKVEKRMEVNEWVITLAFPNGQRLNRGRSSPGVYAFLPTEMVTNFPFIIQADFLLASSRETILLDNKWNQGILDCVPSAFVSALISLVKSSEDAPVSSLPRMFEFLAVNSSPYPALNAVRETIKSKLVDENIVPCESYLEQRIFQKPTEVGRLMPAFWDILKKARKEGLGLHNLSSHGRHVLSSSFDRENYDQVLDFLGVKHVEDEWYAKCIPGSNLILGVSEELYLELLLFLAEKWRSNFLNTNIIYIRLLKYASLNGDVSLYSVNEVQRNVGKVLLSQEPHYTSWLIDWNREFRCSGGWFFVPKSTQEAIQLCSRRHTLLKWLSDEMKVESVNVYNLAALVTNMLAATDRNLAVVHVHFLYHSLSKNYLSEQEVINLCASMPIVDNYGRVMAARKGVLVPANGSKWVSLIGSNPWREDGFVELGEDYLCSGKFAGVSTPENSLIHFLKRYVGASDVPDISPPNAVIPTMSALLTKKNTFLLLDWIRRLRRKGVNMPVRFLKCIKEGNWLKVSLNGILGYRPPSQSFLPSSSWGQLLQNESVLVDIPIIDLSFYGDKINGYKDELGAIGVMFNYNEVCQFIGKHLMALAASTTLTRANVVSILTFIKFLREKLLSPDDFIHSIREGRWLRTTLGYISPVGSVLFNEEWKGASEISDIPFIDQNFYGDEILNFKRELEMLGVVIGFNQNYKFVADNLKSPANNISALTAESGLFVLKCLKHLSSSEKIVSAFKGERFLKTNMGYKAPSESYLFNSQWGCLLEVFNGFSLIDENFYGANIVLYQNELKQLGVVVDFEEAAKAFSRVFKQQAEKSSINKDNVLSFLLCCRKLNGTAFKFPDDLKKCIREVKWLRTCLGDYRVPSDCILFGPEWESISPITLLPFIDDSDNYYGKGIHEYKKELKRMRVVLDFKDGYKFVAAGIYLPSDSSNITPTNVYALLECVRNLLQQKNDPLPDPFLKKVSKEWLKTSAGYMSPEECLLFDSNWSKFLQPEDGPFIDEEFYGPKITSYSKELNAIKVTVDVRNGCSLLGRYLNSRSNFATIVRIYSYLREFNWVQDSGDTRKMWIPNGSDDGEWVKPEECVLYDKDGLFGLQLKVLENYYDSKLLRFFSNALEVKSHPSLDDFCKLWKVWECSGKRLSHRECCAFWKFVMEHWSSKTEITLAENLLKLPVFSGSDEILLVDKRDVFIADDLQLKDLFEQSSSNPLFVWYPQPSLPSLPRFMLLEIYSKTGVRNISESVLKEVSTMDGDGLEQVNPSEILIGKGLVKLILGFLSGFSLKMEEEQRHEAVRSLLDLTVIETNEPITIGYSLSLSSGERLKKEVKPMIRWERESKKLFTVKMDRSGGHRSIIEYATCFSEAISEGLLWEKEDHIRELAELIKLGFVLEFNEEAIEFLMKTKNLQLFLEDDRFISSAFHCDD</sequence>
<gene>
    <name evidence="1" type="ORF">TEA_008553</name>
</gene>
<dbReference type="PANTHER" id="PTHR32387">
    <property type="entry name" value="WU:FJ29H11"/>
    <property type="match status" value="1"/>
</dbReference>
<evidence type="ECO:0000313" key="2">
    <source>
        <dbReference type="Proteomes" id="UP000306102"/>
    </source>
</evidence>
<dbReference type="PANTHER" id="PTHR32387:SF3">
    <property type="entry name" value="ATP_DNA BINDING PROTEIN"/>
    <property type="match status" value="1"/>
</dbReference>
<keyword evidence="2" id="KW-1185">Reference proteome</keyword>
<protein>
    <submittedName>
        <fullName evidence="1">Uncharacterized protein</fullName>
    </submittedName>
</protein>
<dbReference type="STRING" id="542762.A0A4S4ET37"/>
<evidence type="ECO:0000313" key="1">
    <source>
        <dbReference type="EMBL" id="THG20019.1"/>
    </source>
</evidence>
<comment type="caution">
    <text evidence="1">The sequence shown here is derived from an EMBL/GenBank/DDBJ whole genome shotgun (WGS) entry which is preliminary data.</text>
</comment>
<accession>A0A4S4ET37</accession>
<proteinExistence type="predicted"/>
<organism evidence="1 2">
    <name type="scientific">Camellia sinensis var. sinensis</name>
    <name type="common">China tea</name>
    <dbReference type="NCBI Taxonomy" id="542762"/>
    <lineage>
        <taxon>Eukaryota</taxon>
        <taxon>Viridiplantae</taxon>
        <taxon>Streptophyta</taxon>
        <taxon>Embryophyta</taxon>
        <taxon>Tracheophyta</taxon>
        <taxon>Spermatophyta</taxon>
        <taxon>Magnoliopsida</taxon>
        <taxon>eudicotyledons</taxon>
        <taxon>Gunneridae</taxon>
        <taxon>Pentapetalae</taxon>
        <taxon>asterids</taxon>
        <taxon>Ericales</taxon>
        <taxon>Theaceae</taxon>
        <taxon>Camellia</taxon>
    </lineage>
</organism>